<dbReference type="Pfam" id="PF00196">
    <property type="entry name" value="GerE"/>
    <property type="match status" value="1"/>
</dbReference>
<dbReference type="InterPro" id="IPR016032">
    <property type="entry name" value="Sig_transdc_resp-reg_C-effctor"/>
</dbReference>
<dbReference type="InterPro" id="IPR000792">
    <property type="entry name" value="Tscrpt_reg_LuxR_C"/>
</dbReference>
<evidence type="ECO:0000259" key="6">
    <source>
        <dbReference type="PROSITE" id="PS50043"/>
    </source>
</evidence>
<dbReference type="GO" id="GO:0006355">
    <property type="term" value="P:regulation of DNA-templated transcription"/>
    <property type="evidence" value="ECO:0007669"/>
    <property type="project" value="InterPro"/>
</dbReference>
<dbReference type="Proteomes" id="UP000574133">
    <property type="component" value="Unassembled WGS sequence"/>
</dbReference>
<dbReference type="InterPro" id="IPR039420">
    <property type="entry name" value="WalR-like"/>
</dbReference>
<evidence type="ECO:0000313" key="8">
    <source>
        <dbReference type="EMBL" id="MBB6678506.1"/>
    </source>
</evidence>
<dbReference type="GO" id="GO:0000160">
    <property type="term" value="P:phosphorelay signal transduction system"/>
    <property type="evidence" value="ECO:0007669"/>
    <property type="project" value="InterPro"/>
</dbReference>
<evidence type="ECO:0000256" key="5">
    <source>
        <dbReference type="PROSITE-ProRule" id="PRU00169"/>
    </source>
</evidence>
<evidence type="ECO:0000256" key="1">
    <source>
        <dbReference type="ARBA" id="ARBA00022553"/>
    </source>
</evidence>
<dbReference type="PRINTS" id="PR00038">
    <property type="entry name" value="HTHLUXR"/>
</dbReference>
<dbReference type="PANTHER" id="PTHR43214">
    <property type="entry name" value="TWO-COMPONENT RESPONSE REGULATOR"/>
    <property type="match status" value="1"/>
</dbReference>
<dbReference type="SMART" id="SM00448">
    <property type="entry name" value="REC"/>
    <property type="match status" value="1"/>
</dbReference>
<evidence type="ECO:0000256" key="3">
    <source>
        <dbReference type="ARBA" id="ARBA00023125"/>
    </source>
</evidence>
<keyword evidence="3" id="KW-0238">DNA-binding</keyword>
<dbReference type="AlphaFoldDB" id="A0A841TE40"/>
<evidence type="ECO:0000313" key="9">
    <source>
        <dbReference type="Proteomes" id="UP000574133"/>
    </source>
</evidence>
<accession>A0A841TE40</accession>
<comment type="caution">
    <text evidence="8">The sequence shown here is derived from an EMBL/GenBank/DDBJ whole genome shotgun (WGS) entry which is preliminary data.</text>
</comment>
<keyword evidence="9" id="KW-1185">Reference proteome</keyword>
<dbReference type="SUPFAM" id="SSF52172">
    <property type="entry name" value="CheY-like"/>
    <property type="match status" value="1"/>
</dbReference>
<gene>
    <name evidence="8" type="ORF">H4Q31_14535</name>
</gene>
<feature type="domain" description="HTH luxR-type" evidence="6">
    <location>
        <begin position="143"/>
        <end position="208"/>
    </location>
</feature>
<evidence type="ECO:0000256" key="4">
    <source>
        <dbReference type="ARBA" id="ARBA00023163"/>
    </source>
</evidence>
<dbReference type="RefSeq" id="WP_185179790.1">
    <property type="nucleotide sequence ID" value="NZ_CBCSEP010000010.1"/>
</dbReference>
<evidence type="ECO:0000259" key="7">
    <source>
        <dbReference type="PROSITE" id="PS50110"/>
    </source>
</evidence>
<dbReference type="PROSITE" id="PS50043">
    <property type="entry name" value="HTH_LUXR_2"/>
    <property type="match status" value="1"/>
</dbReference>
<dbReference type="CDD" id="cd17535">
    <property type="entry name" value="REC_NarL-like"/>
    <property type="match status" value="1"/>
</dbReference>
<feature type="domain" description="Response regulatory" evidence="7">
    <location>
        <begin position="3"/>
        <end position="120"/>
    </location>
</feature>
<organism evidence="8 9">
    <name type="scientific">Cohnella lubricantis</name>
    <dbReference type="NCBI Taxonomy" id="2163172"/>
    <lineage>
        <taxon>Bacteria</taxon>
        <taxon>Bacillati</taxon>
        <taxon>Bacillota</taxon>
        <taxon>Bacilli</taxon>
        <taxon>Bacillales</taxon>
        <taxon>Paenibacillaceae</taxon>
        <taxon>Cohnella</taxon>
    </lineage>
</organism>
<feature type="modified residue" description="4-aspartylphosphate" evidence="5">
    <location>
        <position position="54"/>
    </location>
</feature>
<dbReference type="InterPro" id="IPR001789">
    <property type="entry name" value="Sig_transdc_resp-reg_receiver"/>
</dbReference>
<reference evidence="8 9" key="1">
    <citation type="submission" date="2020-08" db="EMBL/GenBank/DDBJ databases">
        <title>Cohnella phylogeny.</title>
        <authorList>
            <person name="Dunlap C."/>
        </authorList>
    </citation>
    <scope>NUCLEOTIDE SEQUENCE [LARGE SCALE GENOMIC DNA]</scope>
    <source>
        <strain evidence="8 9">DSM 103658</strain>
    </source>
</reference>
<dbReference type="SMART" id="SM00421">
    <property type="entry name" value="HTH_LUXR"/>
    <property type="match status" value="1"/>
</dbReference>
<keyword evidence="2" id="KW-0805">Transcription regulation</keyword>
<keyword evidence="1 5" id="KW-0597">Phosphoprotein</keyword>
<dbReference type="CDD" id="cd06170">
    <property type="entry name" value="LuxR_C_like"/>
    <property type="match status" value="1"/>
</dbReference>
<keyword evidence="4" id="KW-0804">Transcription</keyword>
<dbReference type="SUPFAM" id="SSF46894">
    <property type="entry name" value="C-terminal effector domain of the bipartite response regulators"/>
    <property type="match status" value="1"/>
</dbReference>
<dbReference type="Pfam" id="PF00072">
    <property type="entry name" value="Response_reg"/>
    <property type="match status" value="1"/>
</dbReference>
<dbReference type="Gene3D" id="3.40.50.2300">
    <property type="match status" value="1"/>
</dbReference>
<dbReference type="EMBL" id="JACJVN010000056">
    <property type="protein sequence ID" value="MBB6678506.1"/>
    <property type="molecule type" value="Genomic_DNA"/>
</dbReference>
<dbReference type="PROSITE" id="PS50110">
    <property type="entry name" value="RESPONSE_REGULATORY"/>
    <property type="match status" value="1"/>
</dbReference>
<proteinExistence type="predicted"/>
<dbReference type="PANTHER" id="PTHR43214:SF41">
    <property type="entry name" value="NITRATE_NITRITE RESPONSE REGULATOR PROTEIN NARP"/>
    <property type="match status" value="1"/>
</dbReference>
<protein>
    <submittedName>
        <fullName evidence="8">Response regulator transcription factor</fullName>
    </submittedName>
</protein>
<evidence type="ECO:0000256" key="2">
    <source>
        <dbReference type="ARBA" id="ARBA00023015"/>
    </source>
</evidence>
<sequence>MIKVMLVEDHTMVRLGIALLLKSIPGIRIVGECDNGRTAVQEAVRLNPDVILMDLSMQEGMTGFTAIEEAKKALPNVRIVILTMYDGEGFVKQAASMGVEGYILKNGNSDDLQNAIFHAYQGNVYYRTSIDLEKIQRSLRANKGEPENHLTPREQEIVRLTALGLGNREMAEQLYISIKTVENHKTNIMAKLEISSRKELIAYAIKNRYLQLT</sequence>
<name>A0A841TE40_9BACL</name>
<dbReference type="InterPro" id="IPR058245">
    <property type="entry name" value="NreC/VraR/RcsB-like_REC"/>
</dbReference>
<dbReference type="GO" id="GO:0003677">
    <property type="term" value="F:DNA binding"/>
    <property type="evidence" value="ECO:0007669"/>
    <property type="project" value="UniProtKB-KW"/>
</dbReference>
<dbReference type="InterPro" id="IPR011006">
    <property type="entry name" value="CheY-like_superfamily"/>
</dbReference>